<feature type="compositionally biased region" description="Basic and acidic residues" evidence="1">
    <location>
        <begin position="27"/>
        <end position="37"/>
    </location>
</feature>
<feature type="compositionally biased region" description="Gly residues" evidence="1">
    <location>
        <begin position="209"/>
        <end position="220"/>
    </location>
</feature>
<feature type="region of interest" description="Disordered" evidence="1">
    <location>
        <begin position="167"/>
        <end position="220"/>
    </location>
</feature>
<evidence type="ECO:0000256" key="1">
    <source>
        <dbReference type="SAM" id="MobiDB-lite"/>
    </source>
</evidence>
<name>A0A8J3J5T1_9ACTN</name>
<proteinExistence type="predicted"/>
<organism evidence="2 3">
    <name type="scientific">Actinocatenispora rupis</name>
    <dbReference type="NCBI Taxonomy" id="519421"/>
    <lineage>
        <taxon>Bacteria</taxon>
        <taxon>Bacillati</taxon>
        <taxon>Actinomycetota</taxon>
        <taxon>Actinomycetes</taxon>
        <taxon>Micromonosporales</taxon>
        <taxon>Micromonosporaceae</taxon>
        <taxon>Actinocatenispora</taxon>
    </lineage>
</organism>
<feature type="region of interest" description="Disordered" evidence="1">
    <location>
        <begin position="1"/>
        <end position="37"/>
    </location>
</feature>
<dbReference type="EMBL" id="BOMB01000040">
    <property type="protein sequence ID" value="GID15285.1"/>
    <property type="molecule type" value="Genomic_DNA"/>
</dbReference>
<gene>
    <name evidence="2" type="ORF">Aru02nite_61740</name>
</gene>
<comment type="caution">
    <text evidence="2">The sequence shown here is derived from an EMBL/GenBank/DDBJ whole genome shotgun (WGS) entry which is preliminary data.</text>
</comment>
<dbReference type="AlphaFoldDB" id="A0A8J3J5T1"/>
<keyword evidence="3" id="KW-1185">Reference proteome</keyword>
<evidence type="ECO:0000313" key="3">
    <source>
        <dbReference type="Proteomes" id="UP000612808"/>
    </source>
</evidence>
<evidence type="ECO:0000313" key="2">
    <source>
        <dbReference type="EMBL" id="GID15285.1"/>
    </source>
</evidence>
<protein>
    <submittedName>
        <fullName evidence="2">Uncharacterized protein</fullName>
    </submittedName>
</protein>
<dbReference type="Proteomes" id="UP000612808">
    <property type="component" value="Unassembled WGS sequence"/>
</dbReference>
<feature type="compositionally biased region" description="Gly residues" evidence="1">
    <location>
        <begin position="190"/>
        <end position="199"/>
    </location>
</feature>
<dbReference type="RefSeq" id="WP_203663515.1">
    <property type="nucleotide sequence ID" value="NZ_BAAAZM010000005.1"/>
</dbReference>
<reference evidence="2" key="1">
    <citation type="submission" date="2021-01" db="EMBL/GenBank/DDBJ databases">
        <title>Whole genome shotgun sequence of Actinocatenispora rupis NBRC 107355.</title>
        <authorList>
            <person name="Komaki H."/>
            <person name="Tamura T."/>
        </authorList>
    </citation>
    <scope>NUCLEOTIDE SEQUENCE</scope>
    <source>
        <strain evidence="2">NBRC 107355</strain>
    </source>
</reference>
<accession>A0A8J3J5T1</accession>
<sequence>MEAAADGGPANPPAHPIDLEGSTLGDPRADLTHGVDGRPLHADARHLADVAKELYSLASYLDGDLTTAAKDIRSATRVSAAEARDHHAGGAMNDWTNPSGRFADADTLWHRYGAGAAAAEEFSVRLHRAIADLAEGTRTIAERYATAERRNSLLAEQVENLLTSSAAGTDSDTAAPPGHAGDSVPDKGSGTDGGTGAGTGSAPARGPAASGGYGGGGADE</sequence>